<evidence type="ECO:0000259" key="6">
    <source>
        <dbReference type="Pfam" id="PF18955"/>
    </source>
</evidence>
<evidence type="ECO:0000256" key="2">
    <source>
        <dbReference type="ARBA" id="ARBA00022692"/>
    </source>
</evidence>
<dbReference type="Pfam" id="PF18955">
    <property type="entry name" value="DUF5698"/>
    <property type="match status" value="1"/>
</dbReference>
<evidence type="ECO:0000256" key="4">
    <source>
        <dbReference type="ARBA" id="ARBA00023136"/>
    </source>
</evidence>
<dbReference type="AlphaFoldDB" id="X1LAD0"/>
<accession>X1LAD0</accession>
<proteinExistence type="predicted"/>
<feature type="non-terminal residue" evidence="7">
    <location>
        <position position="92"/>
    </location>
</feature>
<evidence type="ECO:0000313" key="7">
    <source>
        <dbReference type="EMBL" id="GAH91083.1"/>
    </source>
</evidence>
<comment type="caution">
    <text evidence="7">The sequence shown here is derived from an EMBL/GenBank/DDBJ whole genome shotgun (WGS) entry which is preliminary data.</text>
</comment>
<feature type="transmembrane region" description="Helical" evidence="5">
    <location>
        <begin position="62"/>
        <end position="82"/>
    </location>
</feature>
<keyword evidence="1" id="KW-1003">Cell membrane</keyword>
<evidence type="ECO:0000256" key="5">
    <source>
        <dbReference type="SAM" id="Phobius"/>
    </source>
</evidence>
<protein>
    <recommendedName>
        <fullName evidence="6">DUF5698 domain-containing protein</fullName>
    </recommendedName>
</protein>
<keyword evidence="2 5" id="KW-0812">Transmembrane</keyword>
<reference evidence="7" key="1">
    <citation type="journal article" date="2014" name="Front. Microbiol.">
        <title>High frequency of phylogenetically diverse reductive dehalogenase-homologous genes in deep subseafloor sedimentary metagenomes.</title>
        <authorList>
            <person name="Kawai M."/>
            <person name="Futagami T."/>
            <person name="Toyoda A."/>
            <person name="Takaki Y."/>
            <person name="Nishi S."/>
            <person name="Hori S."/>
            <person name="Arai W."/>
            <person name="Tsubouchi T."/>
            <person name="Morono Y."/>
            <person name="Uchiyama I."/>
            <person name="Ito T."/>
            <person name="Fujiyama A."/>
            <person name="Inagaki F."/>
            <person name="Takami H."/>
        </authorList>
    </citation>
    <scope>NUCLEOTIDE SEQUENCE</scope>
    <source>
        <strain evidence="7">Expedition CK06-06</strain>
    </source>
</reference>
<name>X1LAD0_9ZZZZ</name>
<feature type="transmembrane region" description="Helical" evidence="5">
    <location>
        <begin position="36"/>
        <end position="56"/>
    </location>
</feature>
<evidence type="ECO:0000256" key="3">
    <source>
        <dbReference type="ARBA" id="ARBA00022989"/>
    </source>
</evidence>
<dbReference type="EMBL" id="BARU01047828">
    <property type="protein sequence ID" value="GAH91083.1"/>
    <property type="molecule type" value="Genomic_DNA"/>
</dbReference>
<feature type="transmembrane region" description="Helical" evidence="5">
    <location>
        <begin position="6"/>
        <end position="24"/>
    </location>
</feature>
<dbReference type="InterPro" id="IPR044035">
    <property type="entry name" value="DUF5698"/>
</dbReference>
<sequence>MINTLMWASIIFVARIIDVSLGTIRVNMIVRRKKTIAAIVGFIEVTIFISIIVRIIKDIDIIYGILAYGAGFAVGTVVGILISEKLSRDLIS</sequence>
<feature type="domain" description="DUF5698" evidence="6">
    <location>
        <begin position="23"/>
        <end position="80"/>
    </location>
</feature>
<keyword evidence="3 5" id="KW-1133">Transmembrane helix</keyword>
<dbReference type="InterPro" id="IPR022930">
    <property type="entry name" value="UPF0316"/>
</dbReference>
<organism evidence="7">
    <name type="scientific">marine sediment metagenome</name>
    <dbReference type="NCBI Taxonomy" id="412755"/>
    <lineage>
        <taxon>unclassified sequences</taxon>
        <taxon>metagenomes</taxon>
        <taxon>ecological metagenomes</taxon>
    </lineage>
</organism>
<evidence type="ECO:0000256" key="1">
    <source>
        <dbReference type="ARBA" id="ARBA00022475"/>
    </source>
</evidence>
<gene>
    <name evidence="7" type="ORF">S03H2_71453</name>
</gene>
<keyword evidence="4 5" id="KW-0472">Membrane</keyword>
<dbReference type="PANTHER" id="PTHR40060">
    <property type="entry name" value="UPF0316 PROTEIN YEBE"/>
    <property type="match status" value="1"/>
</dbReference>
<dbReference type="PANTHER" id="PTHR40060:SF1">
    <property type="entry name" value="UPF0316 PROTEIN YEBE"/>
    <property type="match status" value="1"/>
</dbReference>